<keyword evidence="4 13" id="KW-0479">Metal-binding</keyword>
<evidence type="ECO:0000256" key="9">
    <source>
        <dbReference type="ARBA" id="ARBA00023004"/>
    </source>
</evidence>
<feature type="region of interest" description="Disordered" evidence="14">
    <location>
        <begin position="743"/>
        <end position="800"/>
    </location>
</feature>
<feature type="compositionally biased region" description="Basic and acidic residues" evidence="14">
    <location>
        <begin position="287"/>
        <end position="298"/>
    </location>
</feature>
<evidence type="ECO:0000259" key="15">
    <source>
        <dbReference type="PROSITE" id="PS50095"/>
    </source>
</evidence>
<feature type="compositionally biased region" description="Low complexity" evidence="14">
    <location>
        <begin position="789"/>
        <end position="800"/>
    </location>
</feature>
<feature type="region of interest" description="Disordered" evidence="14">
    <location>
        <begin position="31"/>
        <end position="51"/>
    </location>
</feature>
<dbReference type="GO" id="GO:0016702">
    <property type="term" value="F:oxidoreductase activity, acting on single donors with incorporation of molecular oxygen, incorporation of two atoms of oxygen"/>
    <property type="evidence" value="ECO:0007669"/>
    <property type="project" value="InterPro"/>
</dbReference>
<keyword evidence="5" id="KW-0925">Oxylipin biosynthesis</keyword>
<proteinExistence type="inferred from homology"/>
<comment type="cofactor">
    <cofactor evidence="1 13">
        <name>Fe cation</name>
        <dbReference type="ChEBI" id="CHEBI:24875"/>
    </cofactor>
</comment>
<evidence type="ECO:0000313" key="18">
    <source>
        <dbReference type="Proteomes" id="UP000639772"/>
    </source>
</evidence>
<dbReference type="InterPro" id="IPR036226">
    <property type="entry name" value="LipOase_C_sf"/>
</dbReference>
<evidence type="ECO:0000256" key="7">
    <source>
        <dbReference type="ARBA" id="ARBA00022964"/>
    </source>
</evidence>
<dbReference type="PROSITE" id="PS00711">
    <property type="entry name" value="LIPOXYGENASE_1"/>
    <property type="match status" value="1"/>
</dbReference>
<dbReference type="InterPro" id="IPR000907">
    <property type="entry name" value="LipOase"/>
</dbReference>
<dbReference type="AlphaFoldDB" id="A0A835UC23"/>
<dbReference type="Pfam" id="PF01477">
    <property type="entry name" value="PLAT"/>
    <property type="match status" value="1"/>
</dbReference>
<feature type="domain" description="Lipoxygenase" evidence="16">
    <location>
        <begin position="210"/>
        <end position="589"/>
    </location>
</feature>
<evidence type="ECO:0000256" key="6">
    <source>
        <dbReference type="ARBA" id="ARBA00022832"/>
    </source>
</evidence>
<keyword evidence="9 13" id="KW-0408">Iron</keyword>
<dbReference type="Proteomes" id="UP000639772">
    <property type="component" value="Chromosome 13"/>
</dbReference>
<dbReference type="InterPro" id="IPR001246">
    <property type="entry name" value="LipOase_plant"/>
</dbReference>
<dbReference type="GO" id="GO:0009611">
    <property type="term" value="P:response to wounding"/>
    <property type="evidence" value="ECO:0007669"/>
    <property type="project" value="UniProtKB-ARBA"/>
</dbReference>
<evidence type="ECO:0000256" key="10">
    <source>
        <dbReference type="ARBA" id="ARBA00023098"/>
    </source>
</evidence>
<dbReference type="InterPro" id="IPR020833">
    <property type="entry name" value="LipOase_Fe_BS"/>
</dbReference>
<dbReference type="FunFam" id="3.10.450.60:FF:000005">
    <property type="entry name" value="Lipoxygenase"/>
    <property type="match status" value="1"/>
</dbReference>
<dbReference type="GO" id="GO:0034440">
    <property type="term" value="P:lipid oxidation"/>
    <property type="evidence" value="ECO:0007669"/>
    <property type="project" value="InterPro"/>
</dbReference>
<keyword evidence="3" id="KW-0444">Lipid biosynthesis</keyword>
<keyword evidence="10" id="KW-0443">Lipid metabolism</keyword>
<dbReference type="PANTHER" id="PTHR11771">
    <property type="entry name" value="LIPOXYGENASE"/>
    <property type="match status" value="1"/>
</dbReference>
<dbReference type="GO" id="GO:0031408">
    <property type="term" value="P:oxylipin biosynthetic process"/>
    <property type="evidence" value="ECO:0007669"/>
    <property type="project" value="UniProtKB-KW"/>
</dbReference>
<evidence type="ECO:0000256" key="5">
    <source>
        <dbReference type="ARBA" id="ARBA00022767"/>
    </source>
</evidence>
<feature type="compositionally biased region" description="Basic residues" evidence="14">
    <location>
        <begin position="743"/>
        <end position="761"/>
    </location>
</feature>
<keyword evidence="7 13" id="KW-0223">Dioxygenase</keyword>
<feature type="region of interest" description="Disordered" evidence="14">
    <location>
        <begin position="261"/>
        <end position="298"/>
    </location>
</feature>
<gene>
    <name evidence="17" type="ORF">HPP92_023483</name>
</gene>
<dbReference type="InterPro" id="IPR027433">
    <property type="entry name" value="Lipoxygenase_dom_3"/>
</dbReference>
<dbReference type="SUPFAM" id="SSF48484">
    <property type="entry name" value="Lipoxigenase"/>
    <property type="match status" value="1"/>
</dbReference>
<feature type="compositionally biased region" description="Basic residues" evidence="14">
    <location>
        <begin position="778"/>
        <end position="788"/>
    </location>
</feature>
<dbReference type="GO" id="GO:0006633">
    <property type="term" value="P:fatty acid biosynthetic process"/>
    <property type="evidence" value="ECO:0007669"/>
    <property type="project" value="UniProtKB-KW"/>
</dbReference>
<dbReference type="OrthoDB" id="407298at2759"/>
<dbReference type="PRINTS" id="PR00468">
    <property type="entry name" value="PLTLPOXGNASE"/>
</dbReference>
<evidence type="ECO:0000256" key="13">
    <source>
        <dbReference type="RuleBase" id="RU003974"/>
    </source>
</evidence>
<feature type="region of interest" description="Disordered" evidence="14">
    <location>
        <begin position="595"/>
        <end position="614"/>
    </location>
</feature>
<dbReference type="InterPro" id="IPR013819">
    <property type="entry name" value="LipOase_C"/>
</dbReference>
<dbReference type="InterPro" id="IPR001024">
    <property type="entry name" value="PLAT/LH2_dom"/>
</dbReference>
<dbReference type="Pfam" id="PF00305">
    <property type="entry name" value="Lipoxygenase"/>
    <property type="match status" value="1"/>
</dbReference>
<dbReference type="PROSITE" id="PS50095">
    <property type="entry name" value="PLAT"/>
    <property type="match status" value="1"/>
</dbReference>
<comment type="caution">
    <text evidence="17">The sequence shown here is derived from an EMBL/GenBank/DDBJ whole genome shotgun (WGS) entry which is preliminary data.</text>
</comment>
<dbReference type="PRINTS" id="PR00087">
    <property type="entry name" value="LIPOXYGENASE"/>
</dbReference>
<evidence type="ECO:0000256" key="14">
    <source>
        <dbReference type="SAM" id="MobiDB-lite"/>
    </source>
</evidence>
<comment type="caution">
    <text evidence="12">Lacks conserved residue(s) required for the propagation of feature annotation.</text>
</comment>
<dbReference type="SMART" id="SM00308">
    <property type="entry name" value="LH2"/>
    <property type="match status" value="1"/>
</dbReference>
<keyword evidence="6" id="KW-0276">Fatty acid metabolism</keyword>
<evidence type="ECO:0000256" key="1">
    <source>
        <dbReference type="ARBA" id="ARBA00001962"/>
    </source>
</evidence>
<dbReference type="Gene3D" id="2.60.60.20">
    <property type="entry name" value="PLAT/LH2 domain"/>
    <property type="match status" value="1"/>
</dbReference>
<dbReference type="Gene3D" id="4.10.372.10">
    <property type="entry name" value="Lipoxygenase-1, Domain 3"/>
    <property type="match status" value="1"/>
</dbReference>
<evidence type="ECO:0000256" key="8">
    <source>
        <dbReference type="ARBA" id="ARBA00023002"/>
    </source>
</evidence>
<evidence type="ECO:0000256" key="4">
    <source>
        <dbReference type="ARBA" id="ARBA00022723"/>
    </source>
</evidence>
<sequence length="800" mass="90069">MANRAFQTVPTAFSSAPGLHLRPCQLWPTTSAAKGRPVSSFSPAHGRRPGGRIRCSAAEAEETLVAVLSKKKAPTTVKAIVTVDPAVDISLSRGLDDITDLLGKSLYMELVSNELDPRTGAEKKPVGDFAHRVSHGVDEAKYVAEFLIPKDFGEIGALLITNEHHKEMFVKNIVLSLAHEKSDHVTIDCQTWIHSKFDSRVKRVFFTNKSYLPSETPSGLQELRKKELELVRGNGKGERKPFERIYDYDVYNDLGDPDSGEHLARPVLGGNKKFPYPRRCRTGRPPTKKDPKSEERSGSFYVPRDEAFAEVKQEQFTIKTLKSALHALLPYINSADDDERGFPFFTAIDSLFSEGVSVNLKKNEGWGKRFVNAIPRIVKAVSDVDDIILRFETPELMDRDKFAWFSDDEFSRQTLAGINPLCIELLREFPIVSKLDPEIYGPAESAITKEIIERQIGCFMTVEQALKEKKLFILDYHDVFLPYVHKIRTLENTTLYGSRTIFFLTPEGTLRPIAIELTRPANYPLTKQWRHVFTHLWDATSTWLWRIAKAHVGAHDSGYHQLVSHWLRTHCAAEPYVIAANRQAQRVAPHLPPPGTSLPIHHGDQRTRPAVPRQRRRHHRELFLSWQILPGALLHCLRPSVALRHGGAPRRPHPKGNGRGRPDGGARPQADHQGLPLCRRWPPHMVRHQGVGDGLRCSLLPNPGPGGGRPGAAGLVVGGPERGPRRQEGRTMVAGPRLAKIPRRRPHHHHLDRLRPPRGRQFRPVPLRRLLPEPTYRRPSKRPHRGGRAARAAGRVLDQA</sequence>
<evidence type="ECO:0000256" key="3">
    <source>
        <dbReference type="ARBA" id="ARBA00022516"/>
    </source>
</evidence>
<dbReference type="GO" id="GO:0046872">
    <property type="term" value="F:metal ion binding"/>
    <property type="evidence" value="ECO:0007669"/>
    <property type="project" value="UniProtKB-KW"/>
</dbReference>
<evidence type="ECO:0000259" key="16">
    <source>
        <dbReference type="PROSITE" id="PS51393"/>
    </source>
</evidence>
<dbReference type="SUPFAM" id="SSF49723">
    <property type="entry name" value="Lipase/lipooxygenase domain (PLAT/LH2 domain)"/>
    <property type="match status" value="1"/>
</dbReference>
<feature type="domain" description="PLAT" evidence="15">
    <location>
        <begin position="85"/>
        <end position="207"/>
    </location>
</feature>
<dbReference type="Gene3D" id="1.20.245.10">
    <property type="entry name" value="Lipoxygenase-1, Domain 5"/>
    <property type="match status" value="1"/>
</dbReference>
<dbReference type="CDD" id="cd01751">
    <property type="entry name" value="PLAT_LH2"/>
    <property type="match status" value="1"/>
</dbReference>
<dbReference type="FunFam" id="4.10.375.10:FF:000001">
    <property type="entry name" value="Lipoxygenase"/>
    <property type="match status" value="1"/>
</dbReference>
<feature type="compositionally biased region" description="Basic residues" evidence="14">
    <location>
        <begin position="647"/>
        <end position="658"/>
    </location>
</feature>
<protein>
    <recommendedName>
        <fullName evidence="19">Lipoxygenase</fullName>
    </recommendedName>
</protein>
<feature type="region of interest" description="Disordered" evidence="14">
    <location>
        <begin position="644"/>
        <end position="680"/>
    </location>
</feature>
<evidence type="ECO:0000313" key="17">
    <source>
        <dbReference type="EMBL" id="KAG0455695.1"/>
    </source>
</evidence>
<evidence type="ECO:0008006" key="19">
    <source>
        <dbReference type="Google" id="ProtNLM"/>
    </source>
</evidence>
<reference evidence="17 18" key="1">
    <citation type="journal article" date="2020" name="Nat. Food">
        <title>A phased Vanilla planifolia genome enables genetic improvement of flavour and production.</title>
        <authorList>
            <person name="Hasing T."/>
            <person name="Tang H."/>
            <person name="Brym M."/>
            <person name="Khazi F."/>
            <person name="Huang T."/>
            <person name="Chambers A.H."/>
        </authorList>
    </citation>
    <scope>NUCLEOTIDE SEQUENCE [LARGE SCALE GENOMIC DNA]</scope>
    <source>
        <tissue evidence="17">Leaf</tissue>
    </source>
</reference>
<dbReference type="Gene3D" id="4.10.375.10">
    <property type="entry name" value="Lipoxygenase-1, Domain 2"/>
    <property type="match status" value="1"/>
</dbReference>
<dbReference type="EMBL" id="JADCNM010000013">
    <property type="protein sequence ID" value="KAG0455695.1"/>
    <property type="molecule type" value="Genomic_DNA"/>
</dbReference>
<comment type="similarity">
    <text evidence="2 13">Belongs to the lipoxygenase family.</text>
</comment>
<name>A0A835UC23_VANPL</name>
<evidence type="ECO:0000256" key="12">
    <source>
        <dbReference type="PROSITE-ProRule" id="PRU00152"/>
    </source>
</evidence>
<dbReference type="InterPro" id="IPR036392">
    <property type="entry name" value="PLAT/LH2_dom_sf"/>
</dbReference>
<keyword evidence="8 13" id="KW-0560">Oxidoreductase</keyword>
<organism evidence="17 18">
    <name type="scientific">Vanilla planifolia</name>
    <name type="common">Vanilla</name>
    <dbReference type="NCBI Taxonomy" id="51239"/>
    <lineage>
        <taxon>Eukaryota</taxon>
        <taxon>Viridiplantae</taxon>
        <taxon>Streptophyta</taxon>
        <taxon>Embryophyta</taxon>
        <taxon>Tracheophyta</taxon>
        <taxon>Spermatophyta</taxon>
        <taxon>Magnoliopsida</taxon>
        <taxon>Liliopsida</taxon>
        <taxon>Asparagales</taxon>
        <taxon>Orchidaceae</taxon>
        <taxon>Vanilloideae</taxon>
        <taxon>Vanilleae</taxon>
        <taxon>Vanilla</taxon>
    </lineage>
</organism>
<dbReference type="InterPro" id="IPR042057">
    <property type="entry name" value="Lipoxy_PLAT/LH2"/>
</dbReference>
<evidence type="ECO:0000256" key="11">
    <source>
        <dbReference type="ARBA" id="ARBA00023160"/>
    </source>
</evidence>
<dbReference type="Gene3D" id="3.10.450.60">
    <property type="match status" value="1"/>
</dbReference>
<dbReference type="PROSITE" id="PS51393">
    <property type="entry name" value="LIPOXYGENASE_3"/>
    <property type="match status" value="1"/>
</dbReference>
<accession>A0A835UC23</accession>
<evidence type="ECO:0000256" key="2">
    <source>
        <dbReference type="ARBA" id="ARBA00009419"/>
    </source>
</evidence>
<keyword evidence="11" id="KW-0275">Fatty acid biosynthesis</keyword>